<proteinExistence type="predicted"/>
<dbReference type="AlphaFoldDB" id="A0A6A6Z0Q4"/>
<reference evidence="3" key="2">
    <citation type="submission" date="2020-04" db="EMBL/GenBank/DDBJ databases">
        <authorList>
            <consortium name="NCBI Genome Project"/>
        </authorList>
    </citation>
    <scope>NUCLEOTIDE SEQUENCE</scope>
    <source>
        <strain evidence="3">CBS 304.34</strain>
    </source>
</reference>
<reference evidence="3" key="3">
    <citation type="submission" date="2025-04" db="UniProtKB">
        <authorList>
            <consortium name="RefSeq"/>
        </authorList>
    </citation>
    <scope>IDENTIFICATION</scope>
    <source>
        <strain evidence="3">CBS 304.34</strain>
    </source>
</reference>
<evidence type="ECO:0000313" key="3">
    <source>
        <dbReference type="RefSeq" id="XP_033581564.1"/>
    </source>
</evidence>
<keyword evidence="2" id="KW-1185">Reference proteome</keyword>
<evidence type="ECO:0000313" key="1">
    <source>
        <dbReference type="EMBL" id="KAF2814600.1"/>
    </source>
</evidence>
<dbReference type="RefSeq" id="XP_033581564.1">
    <property type="nucleotide sequence ID" value="XM_033721761.1"/>
</dbReference>
<sequence length="331" mass="36404">MRCYQSPHRRPGTLEAIKLLRRLKEEFPGWRYCTERCNSGHCSHIDETILGDVVEDAWELADPLALPLEPRRELKTPVRTLPTPDNKEVDVPDTERLSVQSWLVALYEAVPHPPLESEKLEQTVPPVFVLHKTVAVDDGDVDKLVLERTVLLEGCEEVEAPAELEVATEALDEPEIPAELVEKVELEATDALEVAIEDTTLIGNAELEVVNVLKVVVEAVDDEKPPNPPKLKLGNEKLAKLNVKIELETTEVLVETELMIVTEIEDTLDVVVAKATLDVDVATVVVDEEDRDEESTVAELVTAGELVVSAVDEDVATEGAGVRTASQTVGL</sequence>
<reference evidence="1 3" key="1">
    <citation type="journal article" date="2020" name="Stud. Mycol.">
        <title>101 Dothideomycetes genomes: a test case for predicting lifestyles and emergence of pathogens.</title>
        <authorList>
            <person name="Haridas S."/>
            <person name="Albert R."/>
            <person name="Binder M."/>
            <person name="Bloem J."/>
            <person name="Labutti K."/>
            <person name="Salamov A."/>
            <person name="Andreopoulos B."/>
            <person name="Baker S."/>
            <person name="Barry K."/>
            <person name="Bills G."/>
            <person name="Bluhm B."/>
            <person name="Cannon C."/>
            <person name="Castanera R."/>
            <person name="Culley D."/>
            <person name="Daum C."/>
            <person name="Ezra D."/>
            <person name="Gonzalez J."/>
            <person name="Henrissat B."/>
            <person name="Kuo A."/>
            <person name="Liang C."/>
            <person name="Lipzen A."/>
            <person name="Lutzoni F."/>
            <person name="Magnuson J."/>
            <person name="Mondo S."/>
            <person name="Nolan M."/>
            <person name="Ohm R."/>
            <person name="Pangilinan J."/>
            <person name="Park H.-J."/>
            <person name="Ramirez L."/>
            <person name="Alfaro M."/>
            <person name="Sun H."/>
            <person name="Tritt A."/>
            <person name="Yoshinaga Y."/>
            <person name="Zwiers L.-H."/>
            <person name="Turgeon B."/>
            <person name="Goodwin S."/>
            <person name="Spatafora J."/>
            <person name="Crous P."/>
            <person name="Grigoriev I."/>
        </authorList>
    </citation>
    <scope>NUCLEOTIDE SEQUENCE</scope>
    <source>
        <strain evidence="1 3">CBS 304.34</strain>
    </source>
</reference>
<dbReference type="EMBL" id="MU003694">
    <property type="protein sequence ID" value="KAF2814600.1"/>
    <property type="molecule type" value="Genomic_DNA"/>
</dbReference>
<dbReference type="GeneID" id="54462654"/>
<gene>
    <name evidence="1 3" type="ORF">BDZ99DRAFT_472009</name>
</gene>
<dbReference type="Proteomes" id="UP000504636">
    <property type="component" value="Unplaced"/>
</dbReference>
<protein>
    <submittedName>
        <fullName evidence="1 3">Uncharacterized protein</fullName>
    </submittedName>
</protein>
<organism evidence="1">
    <name type="scientific">Mytilinidion resinicola</name>
    <dbReference type="NCBI Taxonomy" id="574789"/>
    <lineage>
        <taxon>Eukaryota</taxon>
        <taxon>Fungi</taxon>
        <taxon>Dikarya</taxon>
        <taxon>Ascomycota</taxon>
        <taxon>Pezizomycotina</taxon>
        <taxon>Dothideomycetes</taxon>
        <taxon>Pleosporomycetidae</taxon>
        <taxon>Mytilinidiales</taxon>
        <taxon>Mytilinidiaceae</taxon>
        <taxon>Mytilinidion</taxon>
    </lineage>
</organism>
<evidence type="ECO:0000313" key="2">
    <source>
        <dbReference type="Proteomes" id="UP000504636"/>
    </source>
</evidence>
<name>A0A6A6Z0Q4_9PEZI</name>
<accession>A0A6A6Z0Q4</accession>